<dbReference type="Gene3D" id="2.40.128.130">
    <property type="entry name" value="Autotransporter beta-domain"/>
    <property type="match status" value="1"/>
</dbReference>
<sequence length="1267" mass="128109">MRSVILFASFVLALVSSCFLLSSNSHAAPFPCEGNTISSGNEIVVQLDGAITCGTAYNSTDEIEILNNGIVSGSTIQVLIAFYNGATGSVTGGTTSDDSGTFLSPECNVTVGCTLSVTGTYSGTPFAFSVVFPGANSTTATLSNTNYGAATAPEISVSETGQNQGAVADEGTLAQGTQAAGSPVNLTFTVTNSGTGDLTIATATSSLLSNVTVNSISAPTNTTVASGGGTETFTVQYTPTSAGNFSFNLSFANDDANEGPYNFIVSGTASGAPEISVAETGQSQGAVADEGTLAQGTQAAGSPVNLTFTVTNSGTGDLTIATATSSLLSNVTVNSISAPTNSTVASGGGTETFTVQYTPTSAGNFSFNLSFVNDDANESPYNFTISGTGTAAPTFSQSFSPTTIEIGGASTITFTIDNSTNALDATSLDFTDNLPAGMNVSSPSNAATTCTGGTLTASSGAGTVSYSGGTVGAGASCTVSVDVGATSDGSFVNTTGNLTSSLGNSGPSSASLTVSSPDIDVQRPVSTSIADDDIDSQGVVTLGVQQTLTFTIENKGTATLSLSGTPTSDSPINVSVDSISAPGSNTLAGGATTTFTVQYTPIAIGPFSFQVDIVSNDADEANYDILVSGTASGAAEIEVSSSASGPISDGGTDTISGTVTAGSSATITYTITNSGTAPLSLTQPTVGGNVTSTTNVTVDSFTLSSLSVVSGGGTATLQVSYTPTSSGSFDFDFNFANNDADENPFNISVSGTGGGIPAGLSATSGSGQSTEAGTQFGSVLVATVTDSSNAGVAGVSVTFTAPSSGASLTFAGSGSNTETVITASDGTATSSAMTANAIASGYSGGSLQSYAVTASAAGLTSVDFFLTNSRDSAADIQRTEDVIASFVTSRANVIVAGQPDLVSRLTNGPFGRQSGLNGFNFNASRFSQTGSFQFSLRAFSDAVRNGVSGSPVHQPVTAAGHAAGFDSFTSETTSGYASAAPQAAEAETLAILGIAAGQAPAAGEESAEVQSGWDFWAEGTYARTQDKASDSVSGLFFAGLDYRFADRAVVGVLGQLDITDEHNGSANTSADGIGWMVGPYAVLKVHQNFYIDGAVTYGQSNNSVNALGLFEDDFRTQRFLMQGGLTGDFEIDEHARISPFVRLTYYYEEQESYTDSLGNQIPSQDFDLGRVEFGPKISWELILDDSLLFSPFVSLSGIYDFNKLHETVPTDPRLASSDEDLRARLEMGAGIVIPNRKIRISGKGFYDGIGAADFSSYGGTLNFTVPF</sequence>
<dbReference type="PROSITE" id="PS51257">
    <property type="entry name" value="PROKAR_LIPOPROTEIN"/>
    <property type="match status" value="1"/>
</dbReference>
<keyword evidence="1" id="KW-0732">Signal</keyword>
<dbReference type="Proteomes" id="UP000295131">
    <property type="component" value="Unassembled WGS sequence"/>
</dbReference>
<protein>
    <submittedName>
        <fullName evidence="3">Choice-of-anchor D domain-containing protein</fullName>
    </submittedName>
</protein>
<dbReference type="NCBIfam" id="NF012200">
    <property type="entry name" value="choice_anch_D"/>
    <property type="match status" value="4"/>
</dbReference>
<dbReference type="InterPro" id="IPR013783">
    <property type="entry name" value="Ig-like_fold"/>
</dbReference>
<dbReference type="Gene3D" id="2.60.40.10">
    <property type="entry name" value="Immunoglobulins"/>
    <property type="match status" value="4"/>
</dbReference>
<dbReference type="InterPro" id="IPR057693">
    <property type="entry name" value="DUF7933"/>
</dbReference>
<name>A0A4V3A6S7_9HYPH</name>
<comment type="caution">
    <text evidence="3">The sequence shown here is derived from an EMBL/GenBank/DDBJ whole genome shotgun (WGS) entry which is preliminary data.</text>
</comment>
<dbReference type="InterPro" id="IPR036709">
    <property type="entry name" value="Autotransporte_beta_dom_sf"/>
</dbReference>
<gene>
    <name evidence="3" type="ORF">E2A64_16080</name>
</gene>
<dbReference type="SMART" id="SM00869">
    <property type="entry name" value="Autotransporter"/>
    <property type="match status" value="1"/>
</dbReference>
<dbReference type="PROSITE" id="PS51208">
    <property type="entry name" value="AUTOTRANSPORTER"/>
    <property type="match status" value="1"/>
</dbReference>
<dbReference type="EMBL" id="SMSI01000004">
    <property type="protein sequence ID" value="TDH34199.1"/>
    <property type="molecule type" value="Genomic_DNA"/>
</dbReference>
<feature type="signal peptide" evidence="1">
    <location>
        <begin position="1"/>
        <end position="27"/>
    </location>
</feature>
<dbReference type="SUPFAM" id="SSF103515">
    <property type="entry name" value="Autotransporter"/>
    <property type="match status" value="1"/>
</dbReference>
<dbReference type="InterPro" id="IPR005546">
    <property type="entry name" value="Autotransporte_beta"/>
</dbReference>
<evidence type="ECO:0000256" key="1">
    <source>
        <dbReference type="SAM" id="SignalP"/>
    </source>
</evidence>
<evidence type="ECO:0000313" key="3">
    <source>
        <dbReference type="EMBL" id="TDH34199.1"/>
    </source>
</evidence>
<dbReference type="Pfam" id="PF03797">
    <property type="entry name" value="Autotransporter"/>
    <property type="match status" value="1"/>
</dbReference>
<reference evidence="3 4" key="1">
    <citation type="journal article" date="2013" name="Int. J. Syst. Evol. Microbiol.">
        <title>Hoeflea suaedae sp. nov., an endophytic bacterium isolated from the root of the halophyte Suaeda maritima.</title>
        <authorList>
            <person name="Chung E.J."/>
            <person name="Park J.A."/>
            <person name="Pramanik P."/>
            <person name="Bibi F."/>
            <person name="Jeon C.O."/>
            <person name="Chung Y.R."/>
        </authorList>
    </citation>
    <scope>NUCLEOTIDE SEQUENCE [LARGE SCALE GENOMIC DNA]</scope>
    <source>
        <strain evidence="3 4">YC6898</strain>
    </source>
</reference>
<dbReference type="AlphaFoldDB" id="A0A4V3A6S7"/>
<feature type="chain" id="PRO_5020653529" evidence="1">
    <location>
        <begin position="28"/>
        <end position="1267"/>
    </location>
</feature>
<dbReference type="PROSITE" id="PS50194">
    <property type="entry name" value="FILAMIN_REPEAT"/>
    <property type="match status" value="3"/>
</dbReference>
<feature type="domain" description="Autotransporter" evidence="2">
    <location>
        <begin position="1008"/>
        <end position="1267"/>
    </location>
</feature>
<organism evidence="3 4">
    <name type="scientific">Pseudohoeflea suaedae</name>
    <dbReference type="NCBI Taxonomy" id="877384"/>
    <lineage>
        <taxon>Bacteria</taxon>
        <taxon>Pseudomonadati</taxon>
        <taxon>Pseudomonadota</taxon>
        <taxon>Alphaproteobacteria</taxon>
        <taxon>Hyphomicrobiales</taxon>
        <taxon>Rhizobiaceae</taxon>
        <taxon>Pseudohoeflea</taxon>
    </lineage>
</organism>
<proteinExistence type="predicted"/>
<dbReference type="InterPro" id="IPR017868">
    <property type="entry name" value="Filamin/ABP280_repeat-like"/>
</dbReference>
<evidence type="ECO:0000259" key="2">
    <source>
        <dbReference type="PROSITE" id="PS51208"/>
    </source>
</evidence>
<dbReference type="Pfam" id="PF25564">
    <property type="entry name" value="DUF7933"/>
    <property type="match status" value="1"/>
</dbReference>
<keyword evidence="4" id="KW-1185">Reference proteome</keyword>
<accession>A0A4V3A6S7</accession>
<evidence type="ECO:0000313" key="4">
    <source>
        <dbReference type="Proteomes" id="UP000295131"/>
    </source>
</evidence>